<gene>
    <name evidence="1" type="ORF">RADP37_04287</name>
</gene>
<organism evidence="1">
    <name type="scientific">Roseomonas mucosa</name>
    <dbReference type="NCBI Taxonomy" id="207340"/>
    <lineage>
        <taxon>Bacteria</taxon>
        <taxon>Pseudomonadati</taxon>
        <taxon>Pseudomonadota</taxon>
        <taxon>Alphaproteobacteria</taxon>
        <taxon>Acetobacterales</taxon>
        <taxon>Roseomonadaceae</taxon>
        <taxon>Roseomonas</taxon>
    </lineage>
</organism>
<protein>
    <submittedName>
        <fullName evidence="1">Uncharacterized protein</fullName>
    </submittedName>
</protein>
<proteinExistence type="predicted"/>
<sequence length="59" mass="5804">MPPPARLPRSGAGCHAAMSWRHGSGIGARPAFPAACRSRQAAAAAEFMGGTLGGAGLDA</sequence>
<dbReference type="AlphaFoldDB" id="A0A4Y1N082"/>
<name>A0A4Y1N082_9PROT</name>
<reference evidence="1" key="1">
    <citation type="submission" date="2017-12" db="EMBL/GenBank/DDBJ databases">
        <authorList>
            <person name="Martens C."/>
            <person name="Dahlstrom E."/>
            <person name="Barbian K."/>
            <person name="Sykora L."/>
            <person name="Ricklefs S."/>
            <person name="Bruno D."/>
            <person name="Anzick I."/>
            <person name="Myles I."/>
            <person name="Datta S.K."/>
        </authorList>
    </citation>
    <scope>NUCLEOTIDE SEQUENCE</scope>
    <source>
        <strain evidence="1">AD2</strain>
    </source>
</reference>
<evidence type="ECO:0000313" key="1">
    <source>
        <dbReference type="EMBL" id="AWV23686.1"/>
    </source>
</evidence>
<dbReference type="EMBL" id="CP025189">
    <property type="protein sequence ID" value="AWV23686.1"/>
    <property type="molecule type" value="Genomic_DNA"/>
</dbReference>
<accession>A0A4Y1N082</accession>